<keyword evidence="1" id="KW-0560">Oxidoreductase</keyword>
<dbReference type="PANTHER" id="PTHR30466:SF1">
    <property type="entry name" value="FMN REDUCTASE (NADH) RUTF"/>
    <property type="match status" value="1"/>
</dbReference>
<protein>
    <submittedName>
        <fullName evidence="3">High molecular weight rubredoxin</fullName>
    </submittedName>
</protein>
<reference evidence="3 4" key="1">
    <citation type="submission" date="2019-10" db="EMBL/GenBank/DDBJ databases">
        <authorList>
            <person name="Wolf R A."/>
        </authorList>
    </citation>
    <scope>NUCLEOTIDE SEQUENCE [LARGE SCALE GENOMIC DNA]</scope>
    <source>
        <strain evidence="3">Collinsella_aerofaciens_MC2</strain>
    </source>
</reference>
<evidence type="ECO:0000313" key="3">
    <source>
        <dbReference type="EMBL" id="VWL99351.1"/>
    </source>
</evidence>
<dbReference type="EMBL" id="CABWIE010000030">
    <property type="protein sequence ID" value="VWL99351.1"/>
    <property type="molecule type" value="Genomic_DNA"/>
</dbReference>
<dbReference type="InterPro" id="IPR012349">
    <property type="entry name" value="Split_barrel_FMN-bd"/>
</dbReference>
<evidence type="ECO:0000259" key="2">
    <source>
        <dbReference type="SMART" id="SM00903"/>
    </source>
</evidence>
<dbReference type="Gene3D" id="2.30.110.10">
    <property type="entry name" value="Electron Transport, Fmn-binding Protein, Chain A"/>
    <property type="match status" value="1"/>
</dbReference>
<dbReference type="AlphaFoldDB" id="A0A5K1J838"/>
<sequence length="190" mass="20616">MGIAYFVGTYIYEVPARVRGVIVLDKTAFFTMPSGLYVVSAAADGLRAGCVINTAVQVTSMPPRISVAVNKDNVTSGVIASARAFALTVIDQTADMLYIGNFGFRTSSGYDKFAKYETRETALGMPYVPEHAAALFSCRLIDTVDVGTHLLFIGEVEDAERLSDETPLTYDYYHKVLKGKTPPKASSYQG</sequence>
<dbReference type="SMART" id="SM00903">
    <property type="entry name" value="Flavin_Reduct"/>
    <property type="match status" value="1"/>
</dbReference>
<feature type="domain" description="Flavin reductase like" evidence="2">
    <location>
        <begin position="29"/>
        <end position="175"/>
    </location>
</feature>
<dbReference type="GO" id="GO:0042602">
    <property type="term" value="F:riboflavin reductase (NADPH) activity"/>
    <property type="evidence" value="ECO:0007669"/>
    <property type="project" value="TreeGrafter"/>
</dbReference>
<accession>A0A5K1J838</accession>
<proteinExistence type="predicted"/>
<gene>
    <name evidence="3" type="primary">hrb</name>
    <name evidence="3" type="ORF">KCJAJFAP_00581</name>
</gene>
<dbReference type="InterPro" id="IPR050268">
    <property type="entry name" value="NADH-dep_flavin_reductase"/>
</dbReference>
<dbReference type="InterPro" id="IPR002563">
    <property type="entry name" value="Flavin_Rdtase-like_dom"/>
</dbReference>
<name>A0A5K1J838_9ACTN</name>
<dbReference type="Proteomes" id="UP000361836">
    <property type="component" value="Unassembled WGS sequence"/>
</dbReference>
<keyword evidence="4" id="KW-1185">Reference proteome</keyword>
<dbReference type="SUPFAM" id="SSF50475">
    <property type="entry name" value="FMN-binding split barrel"/>
    <property type="match status" value="1"/>
</dbReference>
<evidence type="ECO:0000313" key="4">
    <source>
        <dbReference type="Proteomes" id="UP000361836"/>
    </source>
</evidence>
<evidence type="ECO:0000256" key="1">
    <source>
        <dbReference type="ARBA" id="ARBA00023002"/>
    </source>
</evidence>
<dbReference type="Pfam" id="PF01613">
    <property type="entry name" value="Flavin_Reduct"/>
    <property type="match status" value="1"/>
</dbReference>
<organism evidence="3 4">
    <name type="scientific">Collinsella aerofaciens</name>
    <dbReference type="NCBI Taxonomy" id="74426"/>
    <lineage>
        <taxon>Bacteria</taxon>
        <taxon>Bacillati</taxon>
        <taxon>Actinomycetota</taxon>
        <taxon>Coriobacteriia</taxon>
        <taxon>Coriobacteriales</taxon>
        <taxon>Coriobacteriaceae</taxon>
        <taxon>Collinsella</taxon>
    </lineage>
</organism>
<dbReference type="PANTHER" id="PTHR30466">
    <property type="entry name" value="FLAVIN REDUCTASE"/>
    <property type="match status" value="1"/>
</dbReference>
<dbReference type="GO" id="GO:0010181">
    <property type="term" value="F:FMN binding"/>
    <property type="evidence" value="ECO:0007669"/>
    <property type="project" value="InterPro"/>
</dbReference>